<organism evidence="1 2">
    <name type="scientific">Rattus norvegicus</name>
    <name type="common">Rat</name>
    <dbReference type="NCBI Taxonomy" id="10116"/>
    <lineage>
        <taxon>Eukaryota</taxon>
        <taxon>Metazoa</taxon>
        <taxon>Chordata</taxon>
        <taxon>Craniata</taxon>
        <taxon>Vertebrata</taxon>
        <taxon>Euteleostomi</taxon>
        <taxon>Mammalia</taxon>
        <taxon>Eutheria</taxon>
        <taxon>Euarchontoglires</taxon>
        <taxon>Glires</taxon>
        <taxon>Rodentia</taxon>
        <taxon>Myomorpha</taxon>
        <taxon>Muroidea</taxon>
        <taxon>Muridae</taxon>
        <taxon>Murinae</taxon>
        <taxon>Rattus</taxon>
    </lineage>
</organism>
<evidence type="ECO:0000313" key="1">
    <source>
        <dbReference type="EMBL" id="EDL82337.1"/>
    </source>
</evidence>
<dbReference type="EMBL" id="CH473952">
    <property type="protein sequence ID" value="EDL82337.1"/>
    <property type="molecule type" value="Genomic_DNA"/>
</dbReference>
<accession>A6HW51</accession>
<proteinExistence type="predicted"/>
<protein>
    <submittedName>
        <fullName evidence="1">RCG63045</fullName>
    </submittedName>
</protein>
<reference evidence="2" key="1">
    <citation type="submission" date="2005-09" db="EMBL/GenBank/DDBJ databases">
        <authorList>
            <person name="Mural R.J."/>
            <person name="Li P.W."/>
            <person name="Adams M.D."/>
            <person name="Amanatides P.G."/>
            <person name="Baden-Tillson H."/>
            <person name="Barnstead M."/>
            <person name="Chin S.H."/>
            <person name="Dew I."/>
            <person name="Evans C.A."/>
            <person name="Ferriera S."/>
            <person name="Flanigan M."/>
            <person name="Fosler C."/>
            <person name="Glodek A."/>
            <person name="Gu Z."/>
            <person name="Holt R.A."/>
            <person name="Jennings D."/>
            <person name="Kraft C.L."/>
            <person name="Lu F."/>
            <person name="Nguyen T."/>
            <person name="Nusskern D.R."/>
            <person name="Pfannkoch C.M."/>
            <person name="Sitter C."/>
            <person name="Sutton G.G."/>
            <person name="Venter J.C."/>
            <person name="Wang Z."/>
            <person name="Woodage T."/>
            <person name="Zheng X.H."/>
            <person name="Zhong F."/>
        </authorList>
    </citation>
    <scope>NUCLEOTIDE SEQUENCE [LARGE SCALE GENOMIC DNA]</scope>
    <source>
        <strain>BN</strain>
        <strain evidence="2">Sprague-Dawley</strain>
    </source>
</reference>
<sequence>MKPGAQGWQSFPMPSEMPCTVAICLCSVLQIHILYC</sequence>
<dbReference type="Proteomes" id="UP000234681">
    <property type="component" value="Chromosome 2"/>
</dbReference>
<dbReference type="AlphaFoldDB" id="A6HW51"/>
<gene>
    <name evidence="1" type="ORF">rCG_63045</name>
</gene>
<name>A6HW51_RAT</name>
<evidence type="ECO:0000313" key="2">
    <source>
        <dbReference type="Proteomes" id="UP000234681"/>
    </source>
</evidence>